<dbReference type="InterPro" id="IPR017981">
    <property type="entry name" value="GPCR_2-like_7TM"/>
</dbReference>
<dbReference type="AlphaFoldDB" id="A0A8S9ZBG7"/>
<feature type="domain" description="FZ" evidence="12">
    <location>
        <begin position="95"/>
        <end position="217"/>
    </location>
</feature>
<evidence type="ECO:0000256" key="2">
    <source>
        <dbReference type="ARBA" id="ARBA00008077"/>
    </source>
</evidence>
<feature type="transmembrane region" description="Helical" evidence="11">
    <location>
        <begin position="393"/>
        <end position="413"/>
    </location>
</feature>
<evidence type="ECO:0000256" key="6">
    <source>
        <dbReference type="ARBA" id="ARBA00023136"/>
    </source>
</evidence>
<evidence type="ECO:0000256" key="7">
    <source>
        <dbReference type="ARBA" id="ARBA00023157"/>
    </source>
</evidence>
<accession>A0A8S9ZBG7</accession>
<dbReference type="PANTHER" id="PTHR11309:SF126">
    <property type="entry name" value="FRIZZLED-2"/>
    <property type="match status" value="1"/>
</dbReference>
<keyword evidence="6 11" id="KW-0472">Membrane</keyword>
<dbReference type="SMART" id="SM00063">
    <property type="entry name" value="FRI"/>
    <property type="match status" value="1"/>
</dbReference>
<comment type="caution">
    <text evidence="9">Lacks conserved residue(s) required for the propagation of feature annotation.</text>
</comment>
<dbReference type="GO" id="GO:0060070">
    <property type="term" value="P:canonical Wnt signaling pathway"/>
    <property type="evidence" value="ECO:0007669"/>
    <property type="project" value="TreeGrafter"/>
</dbReference>
<dbReference type="PROSITE" id="PS50038">
    <property type="entry name" value="FZ"/>
    <property type="match status" value="1"/>
</dbReference>
<proteinExistence type="inferred from homology"/>
<comment type="similarity">
    <text evidence="2">Belongs to the G-protein coupled receptor Fz/Smo family.</text>
</comment>
<dbReference type="InterPro" id="IPR015526">
    <property type="entry name" value="Frizzled/SFRP"/>
</dbReference>
<dbReference type="InterPro" id="IPR036790">
    <property type="entry name" value="Frizzled_dom_sf"/>
</dbReference>
<evidence type="ECO:0000256" key="4">
    <source>
        <dbReference type="ARBA" id="ARBA00022692"/>
    </source>
</evidence>
<organism evidence="14 15">
    <name type="scientific">Paragonimus skrjabini miyazakii</name>
    <dbReference type="NCBI Taxonomy" id="59628"/>
    <lineage>
        <taxon>Eukaryota</taxon>
        <taxon>Metazoa</taxon>
        <taxon>Spiralia</taxon>
        <taxon>Lophotrochozoa</taxon>
        <taxon>Platyhelminthes</taxon>
        <taxon>Trematoda</taxon>
        <taxon>Digenea</taxon>
        <taxon>Plagiorchiida</taxon>
        <taxon>Troglotremata</taxon>
        <taxon>Troglotrematidae</taxon>
        <taxon>Paragonimus</taxon>
    </lineage>
</organism>
<feature type="disulfide bond" evidence="9">
    <location>
        <begin position="176"/>
        <end position="200"/>
    </location>
</feature>
<keyword evidence="4 11" id="KW-0812">Transmembrane</keyword>
<feature type="domain" description="G-protein coupled receptors family 2 profile 2" evidence="13">
    <location>
        <begin position="357"/>
        <end position="714"/>
    </location>
</feature>
<dbReference type="GO" id="GO:0042813">
    <property type="term" value="F:Wnt receptor activity"/>
    <property type="evidence" value="ECO:0007669"/>
    <property type="project" value="TreeGrafter"/>
</dbReference>
<evidence type="ECO:0000259" key="12">
    <source>
        <dbReference type="PROSITE" id="PS50038"/>
    </source>
</evidence>
<dbReference type="SUPFAM" id="SSF63501">
    <property type="entry name" value="Frizzled cysteine-rich domain"/>
    <property type="match status" value="1"/>
</dbReference>
<dbReference type="PRINTS" id="PR00489">
    <property type="entry name" value="FRIZZLED"/>
</dbReference>
<feature type="transmembrane region" description="Helical" evidence="11">
    <location>
        <begin position="572"/>
        <end position="600"/>
    </location>
</feature>
<comment type="caution">
    <text evidence="14">The sequence shown here is derived from an EMBL/GenBank/DDBJ whole genome shotgun (WGS) entry which is preliminary data.</text>
</comment>
<comment type="subcellular location">
    <subcellularLocation>
        <location evidence="1">Membrane</location>
        <topology evidence="1">Multi-pass membrane protein</topology>
    </subcellularLocation>
</comment>
<evidence type="ECO:0008006" key="16">
    <source>
        <dbReference type="Google" id="ProtNLM"/>
    </source>
</evidence>
<feature type="transmembrane region" description="Helical" evidence="11">
    <location>
        <begin position="494"/>
        <end position="517"/>
    </location>
</feature>
<evidence type="ECO:0000313" key="15">
    <source>
        <dbReference type="Proteomes" id="UP000822476"/>
    </source>
</evidence>
<feature type="disulfide bond" evidence="9">
    <location>
        <begin position="100"/>
        <end position="161"/>
    </location>
</feature>
<dbReference type="Gene3D" id="1.10.2000.10">
    <property type="entry name" value="Frizzled cysteine-rich domain"/>
    <property type="match status" value="1"/>
</dbReference>
<evidence type="ECO:0000256" key="1">
    <source>
        <dbReference type="ARBA" id="ARBA00004141"/>
    </source>
</evidence>
<keyword evidence="8" id="KW-0675">Receptor</keyword>
<evidence type="ECO:0000256" key="9">
    <source>
        <dbReference type="PROSITE-ProRule" id="PRU00090"/>
    </source>
</evidence>
<evidence type="ECO:0000256" key="5">
    <source>
        <dbReference type="ARBA" id="ARBA00022989"/>
    </source>
</evidence>
<dbReference type="PROSITE" id="PS50261">
    <property type="entry name" value="G_PROTEIN_RECEP_F2_4"/>
    <property type="match status" value="1"/>
</dbReference>
<dbReference type="OrthoDB" id="10053709at2759"/>
<sequence>MTTHNRHFSSERGTSQRLFVFILYLSAVIIRLVVGQTADLNSHFSNQNSPHTVKQPIFHGDSSVLEDAVDDNVEHNPTWDLTPFHEVIGAHLTGSKSFRCEPVSLALCKSMYYQHTRMPNMFHHETQEEAGLEAHQFYPLVQINCSEDLRFFLCSIYTPICIDGFPSFLPPCRSICERVQAGCAPVMQHYNFPWPERLNCAQFPKYNNPDGVLCMERNLTEADSSVPIRNSTVGPFVAHQRMATTPTDFNARAVEHPVSTSVATAKQLTNGAFNVEATNWLRAFDQQNQTIKTLLEHRPELRLRCTCNCPSPMIRLPEKGDSYEVDKLTGNGAFDCEMPCHSPYFSVSFPSTPSGFMTFWLAIWSTLCALSTMVTISTFLMDSYRFQYPELPIVYLSICYFMVSIGYLIRVLLGHESIACDVIRPDSRTSYSFSNPAESDDTLRWTTSSSPLAKTTVGLNWLHTPTTTAVPQLRLLRHALTGRASCAAVFLLTYYFGIASAVWWVVLTLTWFLAAGLKWGSEAISKYSQVFHFIAWTIPTGLTGLAILLAAVEGDPYTGLCMIGTSRRFSHILFQFAPIAMLLATGILFLTVGFIALFRIRGAIKLHRMGLHKADRLENLMIRIGVFGLLYTIPNTIVLMCIGYELQNSRAWELGLACDCKYTDISENGEVNMFPLQWTPPKPNPSIFLLKHFMNLFIGVTCGFWIWSHKTVESWRGLCWQKCFFIHSNRSGTLRLLTSQPHADPDGSSKVHLMQWNKSKTESQTWIQTRGSDRITEPEIDISKTAFSKFGANSIKTNGIHAHPDNLLAKSSVPSVQFETGTPKVDSYCAFNERSAMSTVANRLTALPFISNNNDVGCEFFVTGLASRPPSGMRTSASHTSGFQTSPNKSVAMFHGTNWSALSSSGIGSGNGANLSFDVIPPSYPASLSTELSDCGIKVDPPEPRAQGWHCPSVTKVELGITNHLKNYRQNLVDSNYTESINRGTGADCASQQSSQYGGYYQSISSNYTLSPRDAQPQPIRKLSEDEVVSNTSNNRYAHRNQDPTSTQAQRRNSDRTLKTSDVHF</sequence>
<feature type="compositionally biased region" description="Basic and acidic residues" evidence="10">
    <location>
        <begin position="1052"/>
        <end position="1065"/>
    </location>
</feature>
<feature type="disulfide bond" evidence="9">
    <location>
        <begin position="108"/>
        <end position="154"/>
    </location>
</feature>
<dbReference type="Pfam" id="PF01534">
    <property type="entry name" value="Frizzled"/>
    <property type="match status" value="1"/>
</dbReference>
<dbReference type="Pfam" id="PF01392">
    <property type="entry name" value="Fz"/>
    <property type="match status" value="1"/>
</dbReference>
<evidence type="ECO:0000256" key="3">
    <source>
        <dbReference type="ARBA" id="ARBA00022473"/>
    </source>
</evidence>
<dbReference type="InterPro" id="IPR020067">
    <property type="entry name" value="Frizzled_dom"/>
</dbReference>
<feature type="disulfide bond" evidence="9">
    <location>
        <begin position="145"/>
        <end position="183"/>
    </location>
</feature>
<keyword evidence="5 11" id="KW-1133">Transmembrane helix</keyword>
<keyword evidence="15" id="KW-1185">Reference proteome</keyword>
<feature type="transmembrane region" description="Helical" evidence="11">
    <location>
        <begin position="359"/>
        <end position="381"/>
    </location>
</feature>
<feature type="region of interest" description="Disordered" evidence="10">
    <location>
        <begin position="1025"/>
        <end position="1065"/>
    </location>
</feature>
<reference evidence="14" key="1">
    <citation type="submission" date="2019-07" db="EMBL/GenBank/DDBJ databases">
        <title>Annotation for the trematode Paragonimus miyazaki's.</title>
        <authorList>
            <person name="Choi Y.-J."/>
        </authorList>
    </citation>
    <scope>NUCLEOTIDE SEQUENCE</scope>
    <source>
        <strain evidence="14">Japan</strain>
    </source>
</reference>
<dbReference type="SMART" id="SM01330">
    <property type="entry name" value="Frizzled"/>
    <property type="match status" value="1"/>
</dbReference>
<keyword evidence="7 9" id="KW-1015">Disulfide bond</keyword>
<dbReference type="GO" id="GO:0005886">
    <property type="term" value="C:plasma membrane"/>
    <property type="evidence" value="ECO:0007669"/>
    <property type="project" value="TreeGrafter"/>
</dbReference>
<feature type="transmembrane region" description="Helical" evidence="11">
    <location>
        <begin position="529"/>
        <end position="552"/>
    </location>
</feature>
<dbReference type="PANTHER" id="PTHR11309">
    <property type="entry name" value="FRIZZLED"/>
    <property type="match status" value="1"/>
</dbReference>
<dbReference type="GO" id="GO:0017147">
    <property type="term" value="F:Wnt-protein binding"/>
    <property type="evidence" value="ECO:0007669"/>
    <property type="project" value="TreeGrafter"/>
</dbReference>
<evidence type="ECO:0000256" key="10">
    <source>
        <dbReference type="SAM" id="MobiDB-lite"/>
    </source>
</evidence>
<keyword evidence="3" id="KW-0217">Developmental protein</keyword>
<feature type="transmembrane region" description="Helical" evidence="11">
    <location>
        <begin position="620"/>
        <end position="646"/>
    </location>
</feature>
<protein>
    <recommendedName>
        <fullName evidence="16">Frizzled-8</fullName>
    </recommendedName>
</protein>
<dbReference type="InterPro" id="IPR000539">
    <property type="entry name" value="Frizzled/Smoothened_7TM"/>
</dbReference>
<dbReference type="GO" id="GO:0035567">
    <property type="term" value="P:non-canonical Wnt signaling pathway"/>
    <property type="evidence" value="ECO:0007669"/>
    <property type="project" value="TreeGrafter"/>
</dbReference>
<evidence type="ECO:0000256" key="11">
    <source>
        <dbReference type="SAM" id="Phobius"/>
    </source>
</evidence>
<evidence type="ECO:0000256" key="8">
    <source>
        <dbReference type="ARBA" id="ARBA00023170"/>
    </source>
</evidence>
<dbReference type="Proteomes" id="UP000822476">
    <property type="component" value="Unassembled WGS sequence"/>
</dbReference>
<gene>
    <name evidence="14" type="ORF">EG68_01152</name>
</gene>
<dbReference type="EMBL" id="JTDE01000359">
    <property type="protein sequence ID" value="KAF7261488.1"/>
    <property type="molecule type" value="Genomic_DNA"/>
</dbReference>
<evidence type="ECO:0000313" key="14">
    <source>
        <dbReference type="EMBL" id="KAF7261488.1"/>
    </source>
</evidence>
<name>A0A8S9ZBG7_9TREM</name>
<dbReference type="Gene3D" id="1.20.1070.10">
    <property type="entry name" value="Rhodopsin 7-helix transmembrane proteins"/>
    <property type="match status" value="1"/>
</dbReference>
<evidence type="ECO:0000259" key="13">
    <source>
        <dbReference type="PROSITE" id="PS50261"/>
    </source>
</evidence>